<feature type="domain" description="ArsA HSP20-like" evidence="4">
    <location>
        <begin position="381"/>
        <end position="441"/>
    </location>
</feature>
<evidence type="ECO:0000259" key="4">
    <source>
        <dbReference type="Pfam" id="PF17886"/>
    </source>
</evidence>
<dbReference type="InterPro" id="IPR027417">
    <property type="entry name" value="P-loop_NTPase"/>
</dbReference>
<dbReference type="InterPro" id="IPR016300">
    <property type="entry name" value="ATPase_ArsA/GET3"/>
</dbReference>
<comment type="similarity">
    <text evidence="1">Belongs to the arsA ATPase family.</text>
</comment>
<dbReference type="InterPro" id="IPR025723">
    <property type="entry name" value="ArsA/GET3_ATPase-like"/>
</dbReference>
<sequence>MSPTQPVTPGPARISLFVGKGGVGKSTLAAATAVARAHAGDRVLLVSTDQAHSVGDVLGVAVSPSGDRDAVPVLLDEGEAKLGPPHRHGGSAILDEGEAKLGPPHKHGVSAGRLDVLALDALALLEAHWVDVVGVLAANLPESDLGLVAPEELSALPGVQEVLGLHEVGELADSGQWDRVVVDCASTADAMRMLTLPATVALYAERSWPRHRRLSGIEDARSAALVGLIERISGAAEHLAALLADDARVGAHLVLTAERVVAAEAVRTLGSLALAGVRVEDLIVNQILLQDDSYVYTNLPAHPAFDWYAERIAEQRTVLDELNRVIGDVAMVLVPHLAGEPIGPKALGDLLDGSRRRDGSALPGPVRPVVDRESGSGLGAVYRLRLELPQVDSGALSLGRSGDDLVIGVGGTRRRVRLASVLRRCTVMDATLRGSELTVRFRPDPAVWPLSSGEEVRR</sequence>
<dbReference type="Proteomes" id="UP001299046">
    <property type="component" value="Unassembled WGS sequence"/>
</dbReference>
<dbReference type="Gene3D" id="3.40.50.300">
    <property type="entry name" value="P-loop containing nucleotide triphosphate hydrolases"/>
    <property type="match status" value="1"/>
</dbReference>
<name>A0ABU5YP94_9MYCO</name>
<reference evidence="5 6" key="1">
    <citation type="submission" date="2023-12" db="EMBL/GenBank/DDBJ databases">
        <title>Description of new species of Mycobacterium terrae complex isolated from sewage at the Sao Paulo Zoological Park Foundation in Brazil.</title>
        <authorList>
            <person name="Romagnoli C.L."/>
            <person name="Conceicao E.C."/>
            <person name="Machado E."/>
            <person name="Barreto L.B.P.F."/>
            <person name="Sharma A."/>
            <person name="Silva N.M."/>
            <person name="Marques L.E."/>
            <person name="Juliana M.A."/>
            <person name="Lourenco M.C.S."/>
            <person name="Digiampietri L.A."/>
            <person name="Suffys P.N."/>
            <person name="Viana-Niero C."/>
        </authorList>
    </citation>
    <scope>NUCLEOTIDE SEQUENCE [LARGE SCALE GENOMIC DNA]</scope>
    <source>
        <strain evidence="5 6">MYC123</strain>
    </source>
</reference>
<feature type="domain" description="ArsA/GET3 Anion-transporting ATPase-like" evidence="3">
    <location>
        <begin position="137"/>
        <end position="349"/>
    </location>
</feature>
<evidence type="ECO:0000256" key="2">
    <source>
        <dbReference type="SAM" id="MobiDB-lite"/>
    </source>
</evidence>
<gene>
    <name evidence="5" type="ORF">KV112_19385</name>
</gene>
<keyword evidence="6" id="KW-1185">Reference proteome</keyword>
<organism evidence="5 6">
    <name type="scientific">[Mycobacterium] zoologicum</name>
    <dbReference type="NCBI Taxonomy" id="2872311"/>
    <lineage>
        <taxon>Bacteria</taxon>
        <taxon>Bacillati</taxon>
        <taxon>Actinomycetota</taxon>
        <taxon>Actinomycetes</taxon>
        <taxon>Mycobacteriales</taxon>
        <taxon>Mycobacteriaceae</taxon>
        <taxon>Mycolicibacter</taxon>
    </lineage>
</organism>
<evidence type="ECO:0000313" key="6">
    <source>
        <dbReference type="Proteomes" id="UP001299046"/>
    </source>
</evidence>
<dbReference type="InterPro" id="IPR008978">
    <property type="entry name" value="HSP20-like_chaperone"/>
</dbReference>
<dbReference type="SUPFAM" id="SSF52540">
    <property type="entry name" value="P-loop containing nucleoside triphosphate hydrolases"/>
    <property type="match status" value="1"/>
</dbReference>
<dbReference type="Pfam" id="PF17886">
    <property type="entry name" value="ArsA_HSP20"/>
    <property type="match status" value="1"/>
</dbReference>
<dbReference type="Gene3D" id="2.60.40.790">
    <property type="match status" value="1"/>
</dbReference>
<evidence type="ECO:0000259" key="3">
    <source>
        <dbReference type="Pfam" id="PF02374"/>
    </source>
</evidence>
<dbReference type="Pfam" id="PF02374">
    <property type="entry name" value="ArsA_ATPase"/>
    <property type="match status" value="2"/>
</dbReference>
<accession>A0ABU5YP94</accession>
<proteinExistence type="inferred from homology"/>
<dbReference type="CDD" id="cd02035">
    <property type="entry name" value="ArsA"/>
    <property type="match status" value="1"/>
</dbReference>
<dbReference type="PANTHER" id="PTHR10803:SF3">
    <property type="entry name" value="ATPASE GET3"/>
    <property type="match status" value="1"/>
</dbReference>
<comment type="caution">
    <text evidence="5">The sequence shown here is derived from an EMBL/GenBank/DDBJ whole genome shotgun (WGS) entry which is preliminary data.</text>
</comment>
<feature type="region of interest" description="Disordered" evidence="2">
    <location>
        <begin position="80"/>
        <end position="106"/>
    </location>
</feature>
<dbReference type="InterPro" id="IPR040612">
    <property type="entry name" value="ArsA_HSP20-like"/>
</dbReference>
<dbReference type="PANTHER" id="PTHR10803">
    <property type="entry name" value="ARSENICAL PUMP-DRIVING ATPASE ARSENITE-TRANSLOCATING ATPASE"/>
    <property type="match status" value="1"/>
</dbReference>
<evidence type="ECO:0000313" key="5">
    <source>
        <dbReference type="EMBL" id="MEB3051877.1"/>
    </source>
</evidence>
<feature type="domain" description="ArsA/GET3 Anion-transporting ATPase-like" evidence="3">
    <location>
        <begin position="13"/>
        <end position="60"/>
    </location>
</feature>
<dbReference type="RefSeq" id="WP_224865409.1">
    <property type="nucleotide sequence ID" value="NZ_JAYJJT010000029.1"/>
</dbReference>
<protein>
    <submittedName>
        <fullName evidence="5">ArsA family ATPase</fullName>
    </submittedName>
</protein>
<dbReference type="EMBL" id="JAYJJT010000029">
    <property type="protein sequence ID" value="MEB3051877.1"/>
    <property type="molecule type" value="Genomic_DNA"/>
</dbReference>
<evidence type="ECO:0000256" key="1">
    <source>
        <dbReference type="ARBA" id="ARBA00011040"/>
    </source>
</evidence>